<evidence type="ECO:0000313" key="4">
    <source>
        <dbReference type="Proteomes" id="UP000293925"/>
    </source>
</evidence>
<dbReference type="AlphaFoldDB" id="A0A4R0Q213"/>
<reference evidence="3 4" key="1">
    <citation type="submission" date="2019-02" db="EMBL/GenBank/DDBJ databases">
        <title>Pedobacter sp. RP-3-21 sp. nov., isolated from Arctic soil.</title>
        <authorList>
            <person name="Dahal R.H."/>
        </authorList>
    </citation>
    <scope>NUCLEOTIDE SEQUENCE [LARGE SCALE GENOMIC DNA]</scope>
    <source>
        <strain evidence="3 4">RP-3-21</strain>
    </source>
</reference>
<evidence type="ECO:0000259" key="1">
    <source>
        <dbReference type="Pfam" id="PF04773"/>
    </source>
</evidence>
<dbReference type="Pfam" id="PF16344">
    <property type="entry name" value="FecR_C"/>
    <property type="match status" value="1"/>
</dbReference>
<dbReference type="InterPro" id="IPR032508">
    <property type="entry name" value="FecR_C"/>
</dbReference>
<dbReference type="EMBL" id="SJSO01000004">
    <property type="protein sequence ID" value="TCD28253.1"/>
    <property type="molecule type" value="Genomic_DNA"/>
</dbReference>
<name>A0A4R0Q213_9SPHI</name>
<keyword evidence="4" id="KW-1185">Reference proteome</keyword>
<dbReference type="Gene3D" id="3.55.50.30">
    <property type="match status" value="1"/>
</dbReference>
<dbReference type="PANTHER" id="PTHR30273">
    <property type="entry name" value="PERIPLASMIC SIGNAL SENSOR AND SIGMA FACTOR ACTIVATOR FECR-RELATED"/>
    <property type="match status" value="1"/>
</dbReference>
<dbReference type="RefSeq" id="WP_131528323.1">
    <property type="nucleotide sequence ID" value="NZ_SJSO01000004.1"/>
</dbReference>
<protein>
    <submittedName>
        <fullName evidence="3">DUF4974 domain-containing protein</fullName>
    </submittedName>
</protein>
<dbReference type="Proteomes" id="UP000293925">
    <property type="component" value="Unassembled WGS sequence"/>
</dbReference>
<dbReference type="Pfam" id="PF04773">
    <property type="entry name" value="FecR"/>
    <property type="match status" value="1"/>
</dbReference>
<evidence type="ECO:0000313" key="3">
    <source>
        <dbReference type="EMBL" id="TCD28253.1"/>
    </source>
</evidence>
<dbReference type="InterPro" id="IPR006860">
    <property type="entry name" value="FecR"/>
</dbReference>
<accession>A0A4R0Q213</accession>
<dbReference type="GO" id="GO:0016989">
    <property type="term" value="F:sigma factor antagonist activity"/>
    <property type="evidence" value="ECO:0007669"/>
    <property type="project" value="TreeGrafter"/>
</dbReference>
<proteinExistence type="predicted"/>
<gene>
    <name evidence="3" type="ORF">EZ456_06075</name>
</gene>
<feature type="domain" description="FecR protein" evidence="1">
    <location>
        <begin position="176"/>
        <end position="270"/>
    </location>
</feature>
<dbReference type="PANTHER" id="PTHR30273:SF2">
    <property type="entry name" value="PROTEIN FECR"/>
    <property type="match status" value="1"/>
</dbReference>
<dbReference type="Gene3D" id="2.60.120.1440">
    <property type="match status" value="1"/>
</dbReference>
<dbReference type="InterPro" id="IPR012373">
    <property type="entry name" value="Ferrdict_sens_TM"/>
</dbReference>
<feature type="domain" description="Protein FecR C-terminal" evidence="2">
    <location>
        <begin position="312"/>
        <end position="378"/>
    </location>
</feature>
<sequence>MEKKPLGPELFERFIANESNAAELEQLFSYLGDVDQQELENLIQSEFEHHIDAFNDADEDRLALIHVALSAKLFSKPENRILKFVKSSNFRKMAATLLVVVSVTLLIAKFLNNGNKVVPGSAQAVLTLNGKETALDGRVAKVIYRSAGVTVSTKADGTMVFMAINADSAEASKLNVVSTPNGGEYRVTLSDGSMVMLNAGSKLSFPTDFRGSERKVYVEGEAFFKVAKNPLKPFIVNVAGNEIKVLGTQFNVSSYPEDEGTQATLLEGSIQFSNANGDQVVLKPNQQVTAHHGKLDLQAVSAEDFNTWTKGEFLFNDVPLSIVMQKLARWYNVEVDVKSIPQKNLYLKISRKADIDEVLDAISTATAYRFKIKENKIMLKE</sequence>
<organism evidence="3 4">
    <name type="scientific">Pedobacter psychrodurus</name>
    <dbReference type="NCBI Taxonomy" id="2530456"/>
    <lineage>
        <taxon>Bacteria</taxon>
        <taxon>Pseudomonadati</taxon>
        <taxon>Bacteroidota</taxon>
        <taxon>Sphingobacteriia</taxon>
        <taxon>Sphingobacteriales</taxon>
        <taxon>Sphingobacteriaceae</taxon>
        <taxon>Pedobacter</taxon>
    </lineage>
</organism>
<dbReference type="FunFam" id="2.60.120.1440:FF:000001">
    <property type="entry name" value="Putative anti-sigma factor"/>
    <property type="match status" value="1"/>
</dbReference>
<evidence type="ECO:0000259" key="2">
    <source>
        <dbReference type="Pfam" id="PF16344"/>
    </source>
</evidence>
<dbReference type="OrthoDB" id="1099963at2"/>
<comment type="caution">
    <text evidence="3">The sequence shown here is derived from an EMBL/GenBank/DDBJ whole genome shotgun (WGS) entry which is preliminary data.</text>
</comment>